<dbReference type="OrthoDB" id="3215907at2759"/>
<evidence type="ECO:0000313" key="3">
    <source>
        <dbReference type="Proteomes" id="UP000305948"/>
    </source>
</evidence>
<protein>
    <submittedName>
        <fullName evidence="2">Uncharacterized protein</fullName>
    </submittedName>
</protein>
<gene>
    <name evidence="2" type="ORF">OE88DRAFT_1629067</name>
</gene>
<proteinExistence type="predicted"/>
<sequence>PDTPPSVSQQPAELPSAPMTPSSARPPSPSALQSRRKKMAKLAKQFGENVPAELVFPSERDQRAQRRRSRSFDSPSYSVTVDVSVAFSSESWVGEWNRDIKDVQKGLRALRLQ</sequence>
<keyword evidence="3" id="KW-1185">Reference proteome</keyword>
<dbReference type="AlphaFoldDB" id="A0A5C3N3E5"/>
<evidence type="ECO:0000313" key="2">
    <source>
        <dbReference type="EMBL" id="TFK51807.1"/>
    </source>
</evidence>
<feature type="compositionally biased region" description="Polar residues" evidence="1">
    <location>
        <begin position="1"/>
        <end position="11"/>
    </location>
</feature>
<dbReference type="Proteomes" id="UP000305948">
    <property type="component" value="Unassembled WGS sequence"/>
</dbReference>
<organism evidence="2 3">
    <name type="scientific">Heliocybe sulcata</name>
    <dbReference type="NCBI Taxonomy" id="5364"/>
    <lineage>
        <taxon>Eukaryota</taxon>
        <taxon>Fungi</taxon>
        <taxon>Dikarya</taxon>
        <taxon>Basidiomycota</taxon>
        <taxon>Agaricomycotina</taxon>
        <taxon>Agaricomycetes</taxon>
        <taxon>Gloeophyllales</taxon>
        <taxon>Gloeophyllaceae</taxon>
        <taxon>Heliocybe</taxon>
    </lineage>
</organism>
<name>A0A5C3N3E5_9AGAM</name>
<feature type="non-terminal residue" evidence="2">
    <location>
        <position position="1"/>
    </location>
</feature>
<accession>A0A5C3N3E5</accession>
<dbReference type="EMBL" id="ML213510">
    <property type="protein sequence ID" value="TFK51807.1"/>
    <property type="molecule type" value="Genomic_DNA"/>
</dbReference>
<evidence type="ECO:0000256" key="1">
    <source>
        <dbReference type="SAM" id="MobiDB-lite"/>
    </source>
</evidence>
<reference evidence="2 3" key="1">
    <citation type="journal article" date="2019" name="Nat. Ecol. Evol.">
        <title>Megaphylogeny resolves global patterns of mushroom evolution.</title>
        <authorList>
            <person name="Varga T."/>
            <person name="Krizsan K."/>
            <person name="Foldi C."/>
            <person name="Dima B."/>
            <person name="Sanchez-Garcia M."/>
            <person name="Sanchez-Ramirez S."/>
            <person name="Szollosi G.J."/>
            <person name="Szarkandi J.G."/>
            <person name="Papp V."/>
            <person name="Albert L."/>
            <person name="Andreopoulos W."/>
            <person name="Angelini C."/>
            <person name="Antonin V."/>
            <person name="Barry K.W."/>
            <person name="Bougher N.L."/>
            <person name="Buchanan P."/>
            <person name="Buyck B."/>
            <person name="Bense V."/>
            <person name="Catcheside P."/>
            <person name="Chovatia M."/>
            <person name="Cooper J."/>
            <person name="Damon W."/>
            <person name="Desjardin D."/>
            <person name="Finy P."/>
            <person name="Geml J."/>
            <person name="Haridas S."/>
            <person name="Hughes K."/>
            <person name="Justo A."/>
            <person name="Karasinski D."/>
            <person name="Kautmanova I."/>
            <person name="Kiss B."/>
            <person name="Kocsube S."/>
            <person name="Kotiranta H."/>
            <person name="LaButti K.M."/>
            <person name="Lechner B.E."/>
            <person name="Liimatainen K."/>
            <person name="Lipzen A."/>
            <person name="Lukacs Z."/>
            <person name="Mihaltcheva S."/>
            <person name="Morgado L.N."/>
            <person name="Niskanen T."/>
            <person name="Noordeloos M.E."/>
            <person name="Ohm R.A."/>
            <person name="Ortiz-Santana B."/>
            <person name="Ovrebo C."/>
            <person name="Racz N."/>
            <person name="Riley R."/>
            <person name="Savchenko A."/>
            <person name="Shiryaev A."/>
            <person name="Soop K."/>
            <person name="Spirin V."/>
            <person name="Szebenyi C."/>
            <person name="Tomsovsky M."/>
            <person name="Tulloss R.E."/>
            <person name="Uehling J."/>
            <person name="Grigoriev I.V."/>
            <person name="Vagvolgyi C."/>
            <person name="Papp T."/>
            <person name="Martin F.M."/>
            <person name="Miettinen O."/>
            <person name="Hibbett D.S."/>
            <person name="Nagy L.G."/>
        </authorList>
    </citation>
    <scope>NUCLEOTIDE SEQUENCE [LARGE SCALE GENOMIC DNA]</scope>
    <source>
        <strain evidence="2 3">OMC1185</strain>
    </source>
</reference>
<feature type="region of interest" description="Disordered" evidence="1">
    <location>
        <begin position="1"/>
        <end position="76"/>
    </location>
</feature>